<evidence type="ECO:0000256" key="5">
    <source>
        <dbReference type="ARBA" id="ARBA00022989"/>
    </source>
</evidence>
<evidence type="ECO:0000256" key="2">
    <source>
        <dbReference type="ARBA" id="ARBA00022448"/>
    </source>
</evidence>
<comment type="subcellular location">
    <subcellularLocation>
        <location evidence="1">Membrane</location>
    </subcellularLocation>
</comment>
<comment type="similarity">
    <text evidence="7">Belongs to the YOS1 family.</text>
</comment>
<keyword evidence="3 8" id="KW-0812">Transmembrane</keyword>
<proteinExistence type="inferred from homology"/>
<evidence type="ECO:0000313" key="10">
    <source>
        <dbReference type="Proteomes" id="UP000789508"/>
    </source>
</evidence>
<dbReference type="PANTHER" id="PTHR15858:SF0">
    <property type="entry name" value="IMMEDIATE EARLY RESPONSE 3-INTERACTING PROTEIN 1"/>
    <property type="match status" value="1"/>
</dbReference>
<comment type="caution">
    <text evidence="9">The sequence shown here is derived from an EMBL/GenBank/DDBJ whole genome shotgun (WGS) entry which is preliminary data.</text>
</comment>
<feature type="transmembrane region" description="Helical" evidence="8">
    <location>
        <begin position="6"/>
        <end position="23"/>
    </location>
</feature>
<dbReference type="GO" id="GO:0030134">
    <property type="term" value="C:COPII-coated ER to Golgi transport vesicle"/>
    <property type="evidence" value="ECO:0007669"/>
    <property type="project" value="TreeGrafter"/>
</dbReference>
<evidence type="ECO:0000256" key="8">
    <source>
        <dbReference type="SAM" id="Phobius"/>
    </source>
</evidence>
<evidence type="ECO:0000256" key="1">
    <source>
        <dbReference type="ARBA" id="ARBA00004370"/>
    </source>
</evidence>
<protein>
    <submittedName>
        <fullName evidence="9">1927_t:CDS:1</fullName>
    </submittedName>
</protein>
<evidence type="ECO:0000256" key="6">
    <source>
        <dbReference type="ARBA" id="ARBA00023136"/>
    </source>
</evidence>
<keyword evidence="2" id="KW-0813">Transport</keyword>
<dbReference type="Pfam" id="PF08571">
    <property type="entry name" value="Yos1"/>
    <property type="match status" value="1"/>
</dbReference>
<dbReference type="GO" id="GO:0015031">
    <property type="term" value="P:protein transport"/>
    <property type="evidence" value="ECO:0007669"/>
    <property type="project" value="UniProtKB-KW"/>
</dbReference>
<dbReference type="GO" id="GO:0005789">
    <property type="term" value="C:endoplasmic reticulum membrane"/>
    <property type="evidence" value="ECO:0007669"/>
    <property type="project" value="TreeGrafter"/>
</dbReference>
<dbReference type="InterPro" id="IPR013880">
    <property type="entry name" value="Yos1"/>
</dbReference>
<dbReference type="AlphaFoldDB" id="A0A9N9GBC1"/>
<keyword evidence="6 8" id="KW-0472">Membrane</keyword>
<evidence type="ECO:0000256" key="3">
    <source>
        <dbReference type="ARBA" id="ARBA00022692"/>
    </source>
</evidence>
<evidence type="ECO:0000313" key="9">
    <source>
        <dbReference type="EMBL" id="CAG8594437.1"/>
    </source>
</evidence>
<dbReference type="PANTHER" id="PTHR15858">
    <property type="entry name" value="IMMEDIATE EARLY RESPONSE 3-INTERACTING PROTEIN 1"/>
    <property type="match status" value="1"/>
</dbReference>
<dbReference type="GO" id="GO:0000139">
    <property type="term" value="C:Golgi membrane"/>
    <property type="evidence" value="ECO:0007669"/>
    <property type="project" value="TreeGrafter"/>
</dbReference>
<dbReference type="Proteomes" id="UP000789508">
    <property type="component" value="Unassembled WGS sequence"/>
</dbReference>
<gene>
    <name evidence="9" type="ORF">ALEPTO_LOCUS7851</name>
</gene>
<name>A0A9N9GBC1_9GLOM</name>
<dbReference type="OrthoDB" id="15356at2759"/>
<accession>A0A9N9GBC1</accession>
<feature type="transmembrane region" description="Helical" evidence="8">
    <location>
        <begin position="62"/>
        <end position="80"/>
    </location>
</feature>
<keyword evidence="10" id="KW-1185">Reference proteome</keyword>
<evidence type="ECO:0000256" key="4">
    <source>
        <dbReference type="ARBA" id="ARBA00022927"/>
    </source>
</evidence>
<keyword evidence="5 8" id="KW-1133">Transmembrane helix</keyword>
<dbReference type="EMBL" id="CAJVPS010003784">
    <property type="protein sequence ID" value="CAG8594437.1"/>
    <property type="molecule type" value="Genomic_DNA"/>
</dbReference>
<dbReference type="GO" id="GO:0006888">
    <property type="term" value="P:endoplasmic reticulum to Golgi vesicle-mediated transport"/>
    <property type="evidence" value="ECO:0007669"/>
    <property type="project" value="TreeGrafter"/>
</dbReference>
<sequence>MSFGIGQILYVIILVINGIAVLNEERFLARIGWSGQVDQGFGVDGPSLKHNIINLISAVRTLLRIPLIGVNLFVIVYEILLG</sequence>
<reference evidence="9" key="1">
    <citation type="submission" date="2021-06" db="EMBL/GenBank/DDBJ databases">
        <authorList>
            <person name="Kallberg Y."/>
            <person name="Tangrot J."/>
            <person name="Rosling A."/>
        </authorList>
    </citation>
    <scope>NUCLEOTIDE SEQUENCE</scope>
    <source>
        <strain evidence="9">FL130A</strain>
    </source>
</reference>
<keyword evidence="4" id="KW-0653">Protein transport</keyword>
<evidence type="ECO:0000256" key="7">
    <source>
        <dbReference type="ARBA" id="ARBA00024203"/>
    </source>
</evidence>
<organism evidence="9 10">
    <name type="scientific">Ambispora leptoticha</name>
    <dbReference type="NCBI Taxonomy" id="144679"/>
    <lineage>
        <taxon>Eukaryota</taxon>
        <taxon>Fungi</taxon>
        <taxon>Fungi incertae sedis</taxon>
        <taxon>Mucoromycota</taxon>
        <taxon>Glomeromycotina</taxon>
        <taxon>Glomeromycetes</taxon>
        <taxon>Archaeosporales</taxon>
        <taxon>Ambisporaceae</taxon>
        <taxon>Ambispora</taxon>
    </lineage>
</organism>